<dbReference type="RefSeq" id="WP_210806182.1">
    <property type="nucleotide sequence ID" value="NZ_JAGQDG010000001.1"/>
</dbReference>
<feature type="domain" description="Cytochrome c" evidence="5">
    <location>
        <begin position="47"/>
        <end position="175"/>
    </location>
</feature>
<organism evidence="6 7">
    <name type="scientific">Ideonella paludis</name>
    <dbReference type="NCBI Taxonomy" id="1233411"/>
    <lineage>
        <taxon>Bacteria</taxon>
        <taxon>Pseudomonadati</taxon>
        <taxon>Pseudomonadota</taxon>
        <taxon>Betaproteobacteria</taxon>
        <taxon>Burkholderiales</taxon>
        <taxon>Sphaerotilaceae</taxon>
        <taxon>Ideonella</taxon>
    </lineage>
</organism>
<reference evidence="6 7" key="1">
    <citation type="submission" date="2021-04" db="EMBL/GenBank/DDBJ databases">
        <title>The genome sequence of type strain Ideonella paludis KCTC 32238.</title>
        <authorList>
            <person name="Liu Y."/>
        </authorList>
    </citation>
    <scope>NUCLEOTIDE SEQUENCE [LARGE SCALE GENOMIC DNA]</scope>
    <source>
        <strain evidence="6 7">KCTC 32238</strain>
    </source>
</reference>
<dbReference type="PROSITE" id="PS51007">
    <property type="entry name" value="CYTC"/>
    <property type="match status" value="1"/>
</dbReference>
<protein>
    <recommendedName>
        <fullName evidence="5">Cytochrome c domain-containing protein</fullName>
    </recommendedName>
</protein>
<keyword evidence="3 4" id="KW-0408">Iron</keyword>
<dbReference type="Proteomes" id="UP000672097">
    <property type="component" value="Unassembled WGS sequence"/>
</dbReference>
<evidence type="ECO:0000259" key="5">
    <source>
        <dbReference type="PROSITE" id="PS51007"/>
    </source>
</evidence>
<dbReference type="InterPro" id="IPR036909">
    <property type="entry name" value="Cyt_c-like_dom_sf"/>
</dbReference>
<gene>
    <name evidence="6" type="ORF">KAK11_03505</name>
</gene>
<evidence type="ECO:0000256" key="1">
    <source>
        <dbReference type="ARBA" id="ARBA00022617"/>
    </source>
</evidence>
<dbReference type="InterPro" id="IPR009056">
    <property type="entry name" value="Cyt_c-like_dom"/>
</dbReference>
<accession>A0ABS5DTB4</accession>
<dbReference type="EMBL" id="JAGQDG010000001">
    <property type="protein sequence ID" value="MBQ0934383.1"/>
    <property type="molecule type" value="Genomic_DNA"/>
</dbReference>
<keyword evidence="7" id="KW-1185">Reference proteome</keyword>
<sequence length="175" mass="18460">MGTSGLRSPVAVGLLAGGLVLAAAAAWWWQSQQAQQRAQQAEQDRQASVQRGQALFSGAASLQGRVVGHQVDLPAAAVACINCHGDAASERPLLASAEAAASGVAPRFAPPLTAQHLAQARPRRGGPPSQYEAASLCRLLREGLDPATVLIPLTMPRYRITDAQCADLWQFFLSR</sequence>
<name>A0ABS5DTB4_9BURK</name>
<evidence type="ECO:0000313" key="6">
    <source>
        <dbReference type="EMBL" id="MBQ0934383.1"/>
    </source>
</evidence>
<evidence type="ECO:0000256" key="3">
    <source>
        <dbReference type="ARBA" id="ARBA00023004"/>
    </source>
</evidence>
<keyword evidence="1 4" id="KW-0349">Heme</keyword>
<dbReference type="Gene3D" id="1.10.760.10">
    <property type="entry name" value="Cytochrome c-like domain"/>
    <property type="match status" value="1"/>
</dbReference>
<evidence type="ECO:0000256" key="4">
    <source>
        <dbReference type="PROSITE-ProRule" id="PRU00433"/>
    </source>
</evidence>
<evidence type="ECO:0000256" key="2">
    <source>
        <dbReference type="ARBA" id="ARBA00022723"/>
    </source>
</evidence>
<evidence type="ECO:0000313" key="7">
    <source>
        <dbReference type="Proteomes" id="UP000672097"/>
    </source>
</evidence>
<keyword evidence="2 4" id="KW-0479">Metal-binding</keyword>
<comment type="caution">
    <text evidence="6">The sequence shown here is derived from an EMBL/GenBank/DDBJ whole genome shotgun (WGS) entry which is preliminary data.</text>
</comment>
<proteinExistence type="predicted"/>
<dbReference type="SUPFAM" id="SSF46626">
    <property type="entry name" value="Cytochrome c"/>
    <property type="match status" value="1"/>
</dbReference>